<dbReference type="InterPro" id="IPR051396">
    <property type="entry name" value="Bact_Antivir_Def_Nuclease"/>
</dbReference>
<proteinExistence type="predicted"/>
<dbReference type="AlphaFoldDB" id="A0A430HT92"/>
<evidence type="ECO:0000259" key="1">
    <source>
        <dbReference type="Pfam" id="PF13304"/>
    </source>
</evidence>
<dbReference type="EMBL" id="RXLQ01000001">
    <property type="protein sequence ID" value="RSZ60717.1"/>
    <property type="molecule type" value="Genomic_DNA"/>
</dbReference>
<keyword evidence="2" id="KW-0067">ATP-binding</keyword>
<feature type="domain" description="ATPase AAA-type core" evidence="1">
    <location>
        <begin position="593"/>
        <end position="672"/>
    </location>
</feature>
<dbReference type="Gene3D" id="3.40.50.300">
    <property type="entry name" value="P-loop containing nucleotide triphosphate hydrolases"/>
    <property type="match status" value="1"/>
</dbReference>
<dbReference type="PANTHER" id="PTHR43581:SF2">
    <property type="entry name" value="EXCINUCLEASE ATPASE SUBUNIT"/>
    <property type="match status" value="1"/>
</dbReference>
<dbReference type="OrthoDB" id="9784297at2"/>
<dbReference type="Pfam" id="PF13304">
    <property type="entry name" value="AAA_21"/>
    <property type="match status" value="1"/>
</dbReference>
<dbReference type="RefSeq" id="WP_126072101.1">
    <property type="nucleotide sequence ID" value="NZ_RXLQ01000001.1"/>
</dbReference>
<name>A0A430HT92_9BURK</name>
<protein>
    <submittedName>
        <fullName evidence="2">ATP-binding protein</fullName>
    </submittedName>
</protein>
<accession>A0A430HT92</accession>
<dbReference type="Proteomes" id="UP000278085">
    <property type="component" value="Unassembled WGS sequence"/>
</dbReference>
<comment type="caution">
    <text evidence="2">The sequence shown here is derived from an EMBL/GenBank/DDBJ whole genome shotgun (WGS) entry which is preliminary data.</text>
</comment>
<dbReference type="InterPro" id="IPR027417">
    <property type="entry name" value="P-loop_NTPase"/>
</dbReference>
<keyword evidence="3" id="KW-1185">Reference proteome</keyword>
<gene>
    <name evidence="2" type="ORF">EJB06_00840</name>
</gene>
<dbReference type="GO" id="GO:0005524">
    <property type="term" value="F:ATP binding"/>
    <property type="evidence" value="ECO:0007669"/>
    <property type="project" value="UniProtKB-KW"/>
</dbReference>
<sequence>MLDERQLAMDDLLRELDFAARTMGISPAELKSLLLAISGCMCLAASERSDIIFPALQEELGNMFRVGGDSERSLSYAQVLGTLRDQLQCENRDNPFSYPDTTFEQALEFARGGFIRQLTPSYFFELLYETHCEDEYGAGAPKSHLASRLAAELGASSDSIWEYSLYTGDLPVRLKRLGHPLSAVRCSMLPEDDFFVRLRLAIHGITVDTGGDARGLAELLLINVPFTGNHPVDAGDATGVLDQIFARQETFELAIVAVRAAELTSTGIAETVRQHIVHHRFLHAVVDLGSLRPGKPRGPATSLLVLGGRTPLPMPEVLFINAARLLEEDAENAGQYAMVFVGSLIRLWGEGEDVSFHSAPVRDLGHLRGYFSRHFSNGYRDVASLCKLVPRTDIERAQWSLARGRYQGKAKAGDIQFPKIDSLHLEELLEGRMRHAQPRPVFVIGNNGAGKSALLLQLAKTMSGKGMHTTGIAFGHRDRFPFARTRDMSRFKYLGARTTETSITGAKTAEQIVRLTKIVQTDQVRLDIFRQILEAIGFQCELFILPKDASVLNDGLRANHRSSILALTPIAEVNAELYSKVSLSKTSLGFKRSNATYKVIEINTLSSGEQQLLTLAIKLCAVAIDGMLFLVDEPENSLHVAWQRAIPRMFEIVSTQFGCGIAVATHSPVVISSALEAGLDCFSAHEWALTKIEHGSQQSVDAVLFDNFETYTPHTRRVAERCAYLVADTIRRVNGVRGDDADESAAVDAIARARAIVKASADALPDSLANGDLDLLERARKAIVELLGRN</sequence>
<dbReference type="InterPro" id="IPR003959">
    <property type="entry name" value="ATPase_AAA_core"/>
</dbReference>
<reference evidence="2 3" key="1">
    <citation type="submission" date="2018-12" db="EMBL/GenBank/DDBJ databases">
        <authorList>
            <person name="Yang E."/>
        </authorList>
    </citation>
    <scope>NUCLEOTIDE SEQUENCE [LARGE SCALE GENOMIC DNA]</scope>
    <source>
        <strain evidence="2 3">SOD</strain>
    </source>
</reference>
<keyword evidence="2" id="KW-0547">Nucleotide-binding</keyword>
<evidence type="ECO:0000313" key="3">
    <source>
        <dbReference type="Proteomes" id="UP000278085"/>
    </source>
</evidence>
<dbReference type="SUPFAM" id="SSF52540">
    <property type="entry name" value="P-loop containing nucleoside triphosphate hydrolases"/>
    <property type="match status" value="1"/>
</dbReference>
<dbReference type="PANTHER" id="PTHR43581">
    <property type="entry name" value="ATP/GTP PHOSPHATASE"/>
    <property type="match status" value="1"/>
</dbReference>
<evidence type="ECO:0000313" key="2">
    <source>
        <dbReference type="EMBL" id="RSZ60717.1"/>
    </source>
</evidence>
<organism evidence="2 3">
    <name type="scientific">Massilia atriviolacea</name>
    <dbReference type="NCBI Taxonomy" id="2495579"/>
    <lineage>
        <taxon>Bacteria</taxon>
        <taxon>Pseudomonadati</taxon>
        <taxon>Pseudomonadota</taxon>
        <taxon>Betaproteobacteria</taxon>
        <taxon>Burkholderiales</taxon>
        <taxon>Oxalobacteraceae</taxon>
        <taxon>Telluria group</taxon>
        <taxon>Massilia</taxon>
    </lineage>
</organism>
<dbReference type="GO" id="GO:0016887">
    <property type="term" value="F:ATP hydrolysis activity"/>
    <property type="evidence" value="ECO:0007669"/>
    <property type="project" value="InterPro"/>
</dbReference>